<dbReference type="AlphaFoldDB" id="A0A0A9BFU0"/>
<reference evidence="2" key="2">
    <citation type="journal article" date="2015" name="Data Brief">
        <title>Shoot transcriptome of the giant reed, Arundo donax.</title>
        <authorList>
            <person name="Barrero R.A."/>
            <person name="Guerrero F.D."/>
            <person name="Moolhuijzen P."/>
            <person name="Goolsby J.A."/>
            <person name="Tidwell J."/>
            <person name="Bellgard S.E."/>
            <person name="Bellgard M.I."/>
        </authorList>
    </citation>
    <scope>NUCLEOTIDE SEQUENCE</scope>
    <source>
        <tissue evidence="2">Shoot tissue taken approximately 20 cm above the soil surface</tissue>
    </source>
</reference>
<organism evidence="2">
    <name type="scientific">Arundo donax</name>
    <name type="common">Giant reed</name>
    <name type="synonym">Donax arundinaceus</name>
    <dbReference type="NCBI Taxonomy" id="35708"/>
    <lineage>
        <taxon>Eukaryota</taxon>
        <taxon>Viridiplantae</taxon>
        <taxon>Streptophyta</taxon>
        <taxon>Embryophyta</taxon>
        <taxon>Tracheophyta</taxon>
        <taxon>Spermatophyta</taxon>
        <taxon>Magnoliopsida</taxon>
        <taxon>Liliopsida</taxon>
        <taxon>Poales</taxon>
        <taxon>Poaceae</taxon>
        <taxon>PACMAD clade</taxon>
        <taxon>Arundinoideae</taxon>
        <taxon>Arundineae</taxon>
        <taxon>Arundo</taxon>
    </lineage>
</organism>
<evidence type="ECO:0000313" key="2">
    <source>
        <dbReference type="EMBL" id="JAD58137.1"/>
    </source>
</evidence>
<accession>A0A0A9BFU0</accession>
<reference evidence="2" key="1">
    <citation type="submission" date="2014-09" db="EMBL/GenBank/DDBJ databases">
        <authorList>
            <person name="Magalhaes I.L.F."/>
            <person name="Oliveira U."/>
            <person name="Santos F.R."/>
            <person name="Vidigal T.H.D.A."/>
            <person name="Brescovit A.D."/>
            <person name="Santos A.J."/>
        </authorList>
    </citation>
    <scope>NUCLEOTIDE SEQUENCE</scope>
    <source>
        <tissue evidence="2">Shoot tissue taken approximately 20 cm above the soil surface</tissue>
    </source>
</reference>
<name>A0A0A9BFU0_ARUDO</name>
<dbReference type="EMBL" id="GBRH01239758">
    <property type="protein sequence ID" value="JAD58137.1"/>
    <property type="molecule type" value="Transcribed_RNA"/>
</dbReference>
<feature type="compositionally biased region" description="Basic and acidic residues" evidence="1">
    <location>
        <begin position="21"/>
        <end position="42"/>
    </location>
</feature>
<sequence length="42" mass="5018">MQKDRWSGASGSIRQRVAHRSRAEESQAREKLEDDRVKRCFR</sequence>
<feature type="region of interest" description="Disordered" evidence="1">
    <location>
        <begin position="1"/>
        <end position="42"/>
    </location>
</feature>
<evidence type="ECO:0000256" key="1">
    <source>
        <dbReference type="SAM" id="MobiDB-lite"/>
    </source>
</evidence>
<proteinExistence type="predicted"/>
<protein>
    <submittedName>
        <fullName evidence="2">Uncharacterized protein</fullName>
    </submittedName>
</protein>